<comment type="similarity">
    <text evidence="3">Belongs to the CoaE family.</text>
</comment>
<keyword evidence="3 5" id="KW-0418">Kinase</keyword>
<evidence type="ECO:0000256" key="1">
    <source>
        <dbReference type="ARBA" id="ARBA00022741"/>
    </source>
</evidence>
<dbReference type="InterPro" id="IPR001977">
    <property type="entry name" value="Depp_CoAkinase"/>
</dbReference>
<feature type="binding site" evidence="3">
    <location>
        <begin position="10"/>
        <end position="15"/>
    </location>
    <ligand>
        <name>ATP</name>
        <dbReference type="ChEBI" id="CHEBI:30616"/>
    </ligand>
</feature>
<dbReference type="RefSeq" id="WP_204695852.1">
    <property type="nucleotide sequence ID" value="NZ_JAFBEC010000002.1"/>
</dbReference>
<comment type="caution">
    <text evidence="5">The sequence shown here is derived from an EMBL/GenBank/DDBJ whole genome shotgun (WGS) entry which is preliminary data.</text>
</comment>
<dbReference type="PANTHER" id="PTHR10695">
    <property type="entry name" value="DEPHOSPHO-COA KINASE-RELATED"/>
    <property type="match status" value="1"/>
</dbReference>
<protein>
    <recommendedName>
        <fullName evidence="3 4">Dephospho-CoA kinase</fullName>
        <ecNumber evidence="3 4">2.7.1.24</ecNumber>
    </recommendedName>
    <alternativeName>
        <fullName evidence="3">Dephosphocoenzyme A kinase</fullName>
    </alternativeName>
</protein>
<name>A0ABS2PAC8_9BACL</name>
<dbReference type="Proteomes" id="UP000741863">
    <property type="component" value="Unassembled WGS sequence"/>
</dbReference>
<dbReference type="PANTHER" id="PTHR10695:SF46">
    <property type="entry name" value="BIFUNCTIONAL COENZYME A SYNTHASE-RELATED"/>
    <property type="match status" value="1"/>
</dbReference>
<organism evidence="5 6">
    <name type="scientific">Geomicrobium sediminis</name>
    <dbReference type="NCBI Taxonomy" id="1347788"/>
    <lineage>
        <taxon>Bacteria</taxon>
        <taxon>Bacillati</taxon>
        <taxon>Bacillota</taxon>
        <taxon>Bacilli</taxon>
        <taxon>Bacillales</taxon>
        <taxon>Geomicrobium</taxon>
    </lineage>
</organism>
<dbReference type="CDD" id="cd02022">
    <property type="entry name" value="DPCK"/>
    <property type="match status" value="1"/>
</dbReference>
<dbReference type="GO" id="GO:0004140">
    <property type="term" value="F:dephospho-CoA kinase activity"/>
    <property type="evidence" value="ECO:0007669"/>
    <property type="project" value="UniProtKB-EC"/>
</dbReference>
<dbReference type="EC" id="2.7.1.24" evidence="3 4"/>
<proteinExistence type="inferred from homology"/>
<dbReference type="NCBIfam" id="TIGR00152">
    <property type="entry name" value="dephospho-CoA kinase"/>
    <property type="match status" value="1"/>
</dbReference>
<evidence type="ECO:0000313" key="6">
    <source>
        <dbReference type="Proteomes" id="UP000741863"/>
    </source>
</evidence>
<evidence type="ECO:0000313" key="5">
    <source>
        <dbReference type="EMBL" id="MBM7631798.1"/>
    </source>
</evidence>
<dbReference type="InterPro" id="IPR027417">
    <property type="entry name" value="P-loop_NTPase"/>
</dbReference>
<evidence type="ECO:0000256" key="3">
    <source>
        <dbReference type="HAMAP-Rule" id="MF_00376"/>
    </source>
</evidence>
<gene>
    <name evidence="3" type="primary">coaE</name>
    <name evidence="5" type="ORF">JOD17_000890</name>
</gene>
<comment type="pathway">
    <text evidence="3">Cofactor biosynthesis; coenzyme A biosynthesis; CoA from (R)-pantothenate: step 5/5.</text>
</comment>
<sequence>MIIGLTGGIASGKSLVANLLKQEGLPVIDADQIAKEIVEPHEEAHRDILFHFGREVFHEDGTLHRKALGKVIFNDPKQRETLNNIMHPRIRERSKLKQQQYENEGYTTIVYDIPLLIEGGKMDQYDQVLLVYVDEDVQLQRLMERDQSTEEEAKSRINSQMPLREKRQYADEIINNNGSIEETTRQVRKTLKKWGI</sequence>
<dbReference type="Gene3D" id="3.40.50.300">
    <property type="entry name" value="P-loop containing nucleotide triphosphate hydrolases"/>
    <property type="match status" value="1"/>
</dbReference>
<keyword evidence="3 5" id="KW-0808">Transferase</keyword>
<keyword evidence="2 3" id="KW-0067">ATP-binding</keyword>
<accession>A0ABS2PAC8</accession>
<evidence type="ECO:0000256" key="4">
    <source>
        <dbReference type="NCBIfam" id="TIGR00152"/>
    </source>
</evidence>
<comment type="function">
    <text evidence="3">Catalyzes the phosphorylation of the 3'-hydroxyl group of dephosphocoenzyme A to form coenzyme A.</text>
</comment>
<keyword evidence="6" id="KW-1185">Reference proteome</keyword>
<evidence type="ECO:0000256" key="2">
    <source>
        <dbReference type="ARBA" id="ARBA00022840"/>
    </source>
</evidence>
<comment type="catalytic activity">
    <reaction evidence="3">
        <text>3'-dephospho-CoA + ATP = ADP + CoA + H(+)</text>
        <dbReference type="Rhea" id="RHEA:18245"/>
        <dbReference type="ChEBI" id="CHEBI:15378"/>
        <dbReference type="ChEBI" id="CHEBI:30616"/>
        <dbReference type="ChEBI" id="CHEBI:57287"/>
        <dbReference type="ChEBI" id="CHEBI:57328"/>
        <dbReference type="ChEBI" id="CHEBI:456216"/>
        <dbReference type="EC" id="2.7.1.24"/>
    </reaction>
</comment>
<keyword evidence="1 3" id="KW-0547">Nucleotide-binding</keyword>
<dbReference type="PROSITE" id="PS51219">
    <property type="entry name" value="DPCK"/>
    <property type="match status" value="1"/>
</dbReference>
<dbReference type="EMBL" id="JAFBEC010000002">
    <property type="protein sequence ID" value="MBM7631798.1"/>
    <property type="molecule type" value="Genomic_DNA"/>
</dbReference>
<reference evidence="5 6" key="1">
    <citation type="submission" date="2021-01" db="EMBL/GenBank/DDBJ databases">
        <title>Genomic Encyclopedia of Type Strains, Phase IV (KMG-IV): sequencing the most valuable type-strain genomes for metagenomic binning, comparative biology and taxonomic classification.</title>
        <authorList>
            <person name="Goeker M."/>
        </authorList>
    </citation>
    <scope>NUCLEOTIDE SEQUENCE [LARGE SCALE GENOMIC DNA]</scope>
    <source>
        <strain evidence="5 6">DSM 25540</strain>
    </source>
</reference>
<keyword evidence="3" id="KW-0963">Cytoplasm</keyword>
<keyword evidence="3" id="KW-0173">Coenzyme A biosynthesis</keyword>
<comment type="subcellular location">
    <subcellularLocation>
        <location evidence="3">Cytoplasm</location>
    </subcellularLocation>
</comment>
<dbReference type="SUPFAM" id="SSF52540">
    <property type="entry name" value="P-loop containing nucleoside triphosphate hydrolases"/>
    <property type="match status" value="1"/>
</dbReference>
<dbReference type="Pfam" id="PF01121">
    <property type="entry name" value="CoaE"/>
    <property type="match status" value="1"/>
</dbReference>
<dbReference type="HAMAP" id="MF_00376">
    <property type="entry name" value="Dephospho_CoA_kinase"/>
    <property type="match status" value="1"/>
</dbReference>